<gene>
    <name evidence="2" type="ORF">Adt_03798</name>
</gene>
<dbReference type="Proteomes" id="UP001604336">
    <property type="component" value="Unassembled WGS sequence"/>
</dbReference>
<evidence type="ECO:0000256" key="1">
    <source>
        <dbReference type="SAM" id="Phobius"/>
    </source>
</evidence>
<reference evidence="3" key="1">
    <citation type="submission" date="2024-07" db="EMBL/GenBank/DDBJ databases">
        <title>Two chromosome-level genome assemblies of Korean endemic species Abeliophyllum distichum and Forsythia ovata (Oleaceae).</title>
        <authorList>
            <person name="Jang H."/>
        </authorList>
    </citation>
    <scope>NUCLEOTIDE SEQUENCE [LARGE SCALE GENOMIC DNA]</scope>
</reference>
<evidence type="ECO:0000313" key="3">
    <source>
        <dbReference type="Proteomes" id="UP001604336"/>
    </source>
</evidence>
<dbReference type="EMBL" id="JBFOLK010000001">
    <property type="protein sequence ID" value="KAL2542820.1"/>
    <property type="molecule type" value="Genomic_DNA"/>
</dbReference>
<feature type="transmembrane region" description="Helical" evidence="1">
    <location>
        <begin position="28"/>
        <end position="46"/>
    </location>
</feature>
<accession>A0ABD1VZH6</accession>
<keyword evidence="1" id="KW-1133">Transmembrane helix</keyword>
<dbReference type="AlphaFoldDB" id="A0ABD1VZH6"/>
<keyword evidence="3" id="KW-1185">Reference proteome</keyword>
<proteinExistence type="predicted"/>
<evidence type="ECO:0000313" key="2">
    <source>
        <dbReference type="EMBL" id="KAL2542820.1"/>
    </source>
</evidence>
<organism evidence="2 3">
    <name type="scientific">Abeliophyllum distichum</name>
    <dbReference type="NCBI Taxonomy" id="126358"/>
    <lineage>
        <taxon>Eukaryota</taxon>
        <taxon>Viridiplantae</taxon>
        <taxon>Streptophyta</taxon>
        <taxon>Embryophyta</taxon>
        <taxon>Tracheophyta</taxon>
        <taxon>Spermatophyta</taxon>
        <taxon>Magnoliopsida</taxon>
        <taxon>eudicotyledons</taxon>
        <taxon>Gunneridae</taxon>
        <taxon>Pentapetalae</taxon>
        <taxon>asterids</taxon>
        <taxon>lamiids</taxon>
        <taxon>Lamiales</taxon>
        <taxon>Oleaceae</taxon>
        <taxon>Forsythieae</taxon>
        <taxon>Abeliophyllum</taxon>
    </lineage>
</organism>
<keyword evidence="1" id="KW-0812">Transmembrane</keyword>
<name>A0ABD1VZH6_9LAMI</name>
<comment type="caution">
    <text evidence="2">The sequence shown here is derived from an EMBL/GenBank/DDBJ whole genome shotgun (WGS) entry which is preliminary data.</text>
</comment>
<keyword evidence="1" id="KW-0472">Membrane</keyword>
<protein>
    <submittedName>
        <fullName evidence="2">ABC transporter-like</fullName>
    </submittedName>
</protein>
<sequence>MHEEKLASSDQTPQIVNLEAVNNSGETVVIAHTGGALSLLLVFLLGDQITKWWQWAQLDLPLLYDFNVLTDNEMLSSGWRNKPEMRVTEGRLQLLQDIRDI</sequence>